<evidence type="ECO:0000313" key="3">
    <source>
        <dbReference type="EMBL" id="CPR18638.1"/>
    </source>
</evidence>
<organism evidence="3 4">
    <name type="scientific">Brenneria goodwinii</name>
    <dbReference type="NCBI Taxonomy" id="1109412"/>
    <lineage>
        <taxon>Bacteria</taxon>
        <taxon>Pseudomonadati</taxon>
        <taxon>Pseudomonadota</taxon>
        <taxon>Gammaproteobacteria</taxon>
        <taxon>Enterobacterales</taxon>
        <taxon>Pectobacteriaceae</taxon>
        <taxon>Brenneria</taxon>
    </lineage>
</organism>
<protein>
    <submittedName>
        <fullName evidence="3">Spermidine/putrescine-binding periplasmic protein</fullName>
    </submittedName>
</protein>
<dbReference type="Proteomes" id="UP000044377">
    <property type="component" value="Unassembled WGS sequence"/>
</dbReference>
<accession>A0A0G4JY25</accession>
<gene>
    <name evidence="3" type="ORF">BN1221_03320c</name>
</gene>
<dbReference type="STRING" id="1109412.BN1221_03320c"/>
<dbReference type="GO" id="GO:0030288">
    <property type="term" value="C:outer membrane-bounded periplasmic space"/>
    <property type="evidence" value="ECO:0007669"/>
    <property type="project" value="TreeGrafter"/>
</dbReference>
<name>A0A0G4JY25_9GAMM</name>
<dbReference type="GO" id="GO:0030976">
    <property type="term" value="F:thiamine pyrophosphate binding"/>
    <property type="evidence" value="ECO:0007669"/>
    <property type="project" value="TreeGrafter"/>
</dbReference>
<dbReference type="InterPro" id="IPR006059">
    <property type="entry name" value="SBP"/>
</dbReference>
<dbReference type="Pfam" id="PF13416">
    <property type="entry name" value="SBP_bac_8"/>
    <property type="match status" value="1"/>
</dbReference>
<evidence type="ECO:0000256" key="2">
    <source>
        <dbReference type="SAM" id="SignalP"/>
    </source>
</evidence>
<keyword evidence="4" id="KW-1185">Reference proteome</keyword>
<dbReference type="SUPFAM" id="SSF53850">
    <property type="entry name" value="Periplasmic binding protein-like II"/>
    <property type="match status" value="1"/>
</dbReference>
<dbReference type="GO" id="GO:0030975">
    <property type="term" value="F:thiamine binding"/>
    <property type="evidence" value="ECO:0007669"/>
    <property type="project" value="TreeGrafter"/>
</dbReference>
<dbReference type="PANTHER" id="PTHR30006:SF2">
    <property type="entry name" value="ABC TRANSPORTER SUBSTRATE-BINDING PROTEIN"/>
    <property type="match status" value="1"/>
</dbReference>
<dbReference type="AlphaFoldDB" id="A0A0G4JY25"/>
<dbReference type="PANTHER" id="PTHR30006">
    <property type="entry name" value="THIAMINE-BINDING PERIPLASMIC PROTEIN-RELATED"/>
    <property type="match status" value="1"/>
</dbReference>
<sequence>MMNTAKPRLSLIASALLSASLLAGAAAAQAETTLYVGMNGGTMQKTYADYIFPPFEKANNVKVAIVPGTSADVLAKVQASRSNPQMHLMFLDDGLMYRAISMGLCAKQLPSEASKQLYPQAHIEGDMATGVSMGLTGIGYNSKLFAQNNWPAPTSWNDLADAKFKNKVVFQSLPSSTFGLHGFLMFNRLHGGNDSDVEPGFKAWPSSVGQNVKVYLSSSAKLSEMIQTDEAAIFPFTPTLTSALKSQGIPVEYANPKEGAVLLMYSQCVVANNSQPELAQKLAAWVLSAESQKLGLEHASYSPTNTTVTASGETGEMLKKMQDYVKSAVVLDWNTVNKNRPQWNKQWNREIEK</sequence>
<dbReference type="RefSeq" id="WP_231604158.1">
    <property type="nucleotide sequence ID" value="NZ_CGIG01000001.1"/>
</dbReference>
<evidence type="ECO:0000256" key="1">
    <source>
        <dbReference type="ARBA" id="ARBA00022729"/>
    </source>
</evidence>
<keyword evidence="1 2" id="KW-0732">Signal</keyword>
<dbReference type="Gene3D" id="3.40.190.10">
    <property type="entry name" value="Periplasmic binding protein-like II"/>
    <property type="match status" value="2"/>
</dbReference>
<feature type="signal peptide" evidence="2">
    <location>
        <begin position="1"/>
        <end position="30"/>
    </location>
</feature>
<dbReference type="GO" id="GO:0015888">
    <property type="term" value="P:thiamine transport"/>
    <property type="evidence" value="ECO:0007669"/>
    <property type="project" value="TreeGrafter"/>
</dbReference>
<evidence type="ECO:0000313" key="4">
    <source>
        <dbReference type="Proteomes" id="UP000044377"/>
    </source>
</evidence>
<reference evidence="4" key="1">
    <citation type="submission" date="2015-01" db="EMBL/GenBank/DDBJ databases">
        <authorList>
            <person name="Paterson Steve"/>
        </authorList>
    </citation>
    <scope>NUCLEOTIDE SEQUENCE [LARGE SCALE GENOMIC DNA]</scope>
    <source>
        <strain evidence="4">OBR1</strain>
    </source>
</reference>
<dbReference type="EMBL" id="CGIG01000001">
    <property type="protein sequence ID" value="CPR18638.1"/>
    <property type="molecule type" value="Genomic_DNA"/>
</dbReference>
<feature type="chain" id="PRO_5005194197" evidence="2">
    <location>
        <begin position="31"/>
        <end position="353"/>
    </location>
</feature>
<proteinExistence type="predicted"/>
<dbReference type="CDD" id="cd13589">
    <property type="entry name" value="PBP2_polyamine_RpCGA009"/>
    <property type="match status" value="1"/>
</dbReference>